<dbReference type="PANTHER" id="PTHR30612">
    <property type="entry name" value="SECA INNER MEMBRANE COMPONENT OF SEC PROTEIN SECRETION SYSTEM"/>
    <property type="match status" value="1"/>
</dbReference>
<evidence type="ECO:0000259" key="9">
    <source>
        <dbReference type="PROSITE" id="PS51196"/>
    </source>
</evidence>
<keyword evidence="11" id="KW-1185">Reference proteome</keyword>
<keyword evidence="6" id="KW-0811">Translocation</keyword>
<dbReference type="GO" id="GO:0005524">
    <property type="term" value="F:ATP binding"/>
    <property type="evidence" value="ECO:0007669"/>
    <property type="project" value="UniProtKB-KW"/>
</dbReference>
<evidence type="ECO:0000313" key="11">
    <source>
        <dbReference type="Proteomes" id="UP001356427"/>
    </source>
</evidence>
<dbReference type="SUPFAM" id="SSF52540">
    <property type="entry name" value="P-loop containing nucleoside triphosphate hydrolases"/>
    <property type="match status" value="1"/>
</dbReference>
<evidence type="ECO:0000256" key="3">
    <source>
        <dbReference type="ARBA" id="ARBA00022840"/>
    </source>
</evidence>
<evidence type="ECO:0000256" key="6">
    <source>
        <dbReference type="ARBA" id="ARBA00023010"/>
    </source>
</evidence>
<dbReference type="InterPro" id="IPR014018">
    <property type="entry name" value="SecA_motor_DEAD"/>
</dbReference>
<dbReference type="GO" id="GO:0006605">
    <property type="term" value="P:protein targeting"/>
    <property type="evidence" value="ECO:0007669"/>
    <property type="project" value="InterPro"/>
</dbReference>
<keyword evidence="2" id="KW-0547">Nucleotide-binding</keyword>
<proteinExistence type="predicted"/>
<keyword evidence="4" id="KW-0653">Protein transport</keyword>
<gene>
    <name evidence="10" type="ORF">J4Q44_G00386590</name>
</gene>
<comment type="caution">
    <text evidence="10">The sequence shown here is derived from an EMBL/GenBank/DDBJ whole genome shotgun (WGS) entry which is preliminary data.</text>
</comment>
<feature type="region of interest" description="Disordered" evidence="8">
    <location>
        <begin position="815"/>
        <end position="877"/>
    </location>
</feature>
<keyword evidence="3" id="KW-0067">ATP-binding</keyword>
<evidence type="ECO:0000256" key="1">
    <source>
        <dbReference type="ARBA" id="ARBA00022448"/>
    </source>
</evidence>
<organism evidence="10 11">
    <name type="scientific">Coregonus suidteri</name>
    <dbReference type="NCBI Taxonomy" id="861788"/>
    <lineage>
        <taxon>Eukaryota</taxon>
        <taxon>Metazoa</taxon>
        <taxon>Chordata</taxon>
        <taxon>Craniata</taxon>
        <taxon>Vertebrata</taxon>
        <taxon>Euteleostomi</taxon>
        <taxon>Actinopterygii</taxon>
        <taxon>Neopterygii</taxon>
        <taxon>Teleostei</taxon>
        <taxon>Protacanthopterygii</taxon>
        <taxon>Salmoniformes</taxon>
        <taxon>Salmonidae</taxon>
        <taxon>Coregoninae</taxon>
        <taxon>Coregonus</taxon>
    </lineage>
</organism>
<keyword evidence="7" id="KW-0472">Membrane</keyword>
<feature type="compositionally biased region" description="Low complexity" evidence="8">
    <location>
        <begin position="831"/>
        <end position="847"/>
    </location>
</feature>
<dbReference type="Proteomes" id="UP001356427">
    <property type="component" value="Unassembled WGS sequence"/>
</dbReference>
<sequence>MSRPQKSFLKKIGGENPHPPITLYTISEKHNIESTKFRGGHIIISKNLGGRGTDVKVDQDVNLCGGLFVLLTHYSGSRRVEKQVFGRTGRKGNPGVVQMILRGDNLAPAYQGQPVEIMRQLREEYEVQRIKDMETHELLEIKIKEDLFGTFCEFLDKFDGNFTKQERDDLSGMGPKDVPECFKDKGPKFDYQPALNALKETWALWLTLHEEHIRRHKDISVLKADLLEHITNRGNMLLNGKSQNFYDHIKQATGRTDLHLRNKTKCDYEAKSYWKDVEECDPFYSAVALYNQAFITINMGKDGYKTEAMELLERAKTSVDVILGVLVCALSFGAGTQIGFSLISEGVSDMIEGITGMISGTFNWVQWAISKSISIGMSLLSAGFSAIKKVAITAYKVLNEIEEQQRNLEQYDQDGRHDLPDVIRLKDEFLSSISESVSQAFVDACAGHMSDFVTRQFKKKVNAVTGKVVDNVLGRHKTEGFFQDRQHKHDMKSASQKTGKALSETETKELLDYAEKIGDVNRPASALDIYILTNSDLLHVKGIQFKVVDQHGKTLSEESYPGMNSSAGQITLRLTKEPEETHSEKGILSKAKDRIQGVESPYSGHFDIIQDGKVIPVRSENQNCLYHALAQAISNRSEDEIKSQAVNLRNNVKDQIKGNLHAHRINEEDIAYAYQLGLVGPYKRVKNTRLISEYMGERGVVEADHIPPKSSLKLARDQQSQMKDLQQKNPKLYDMINRIGSDSNGENLPTMRVLKQHHRNALTTGASKASVICRLPEQPKETHKHKNKPKEKSIPPALTFLQLFTLLSCVRMKKTPFDPSQSGEGRKATTIHDTNNNNDSDTGSDYSAGDVKRIKDKSKGKVSPVEKAKETQQKEKKQSIYPAVAALQLFTLFCCGGKVKLKKTPWLEAAAELGGGKEAGGGDWDGVSAIFTVDRD</sequence>
<dbReference type="PROSITE" id="PS51196">
    <property type="entry name" value="SECA_MOTOR_DEAD"/>
    <property type="match status" value="1"/>
</dbReference>
<protein>
    <recommendedName>
        <fullName evidence="9">SecA family profile domain-containing protein</fullName>
    </recommendedName>
</protein>
<evidence type="ECO:0000256" key="8">
    <source>
        <dbReference type="SAM" id="MobiDB-lite"/>
    </source>
</evidence>
<dbReference type="AlphaFoldDB" id="A0AAN8KL05"/>
<reference evidence="10 11" key="1">
    <citation type="submission" date="2021-04" db="EMBL/GenBank/DDBJ databases">
        <authorList>
            <person name="De Guttry C."/>
            <person name="Zahm M."/>
            <person name="Klopp C."/>
            <person name="Cabau C."/>
            <person name="Louis A."/>
            <person name="Berthelot C."/>
            <person name="Parey E."/>
            <person name="Roest Crollius H."/>
            <person name="Montfort J."/>
            <person name="Robinson-Rechavi M."/>
            <person name="Bucao C."/>
            <person name="Bouchez O."/>
            <person name="Gislard M."/>
            <person name="Lluch J."/>
            <person name="Milhes M."/>
            <person name="Lampietro C."/>
            <person name="Lopez Roques C."/>
            <person name="Donnadieu C."/>
            <person name="Braasch I."/>
            <person name="Desvignes T."/>
            <person name="Postlethwait J."/>
            <person name="Bobe J."/>
            <person name="Wedekind C."/>
            <person name="Guiguen Y."/>
        </authorList>
    </citation>
    <scope>NUCLEOTIDE SEQUENCE [LARGE SCALE GENOMIC DNA]</scope>
    <source>
        <strain evidence="10">Cs_M1</strain>
        <tissue evidence="10">Blood</tissue>
    </source>
</reference>
<evidence type="ECO:0000256" key="5">
    <source>
        <dbReference type="ARBA" id="ARBA00022967"/>
    </source>
</evidence>
<accession>A0AAN8KL05</accession>
<evidence type="ECO:0000256" key="4">
    <source>
        <dbReference type="ARBA" id="ARBA00022927"/>
    </source>
</evidence>
<dbReference type="InterPro" id="IPR044722">
    <property type="entry name" value="SecA_SF2_C"/>
</dbReference>
<feature type="compositionally biased region" description="Basic and acidic residues" evidence="8">
    <location>
        <begin position="850"/>
        <end position="877"/>
    </location>
</feature>
<name>A0AAN8KL05_9TELE</name>
<feature type="domain" description="SecA family profile" evidence="9">
    <location>
        <begin position="1"/>
        <end position="131"/>
    </location>
</feature>
<dbReference type="EMBL" id="JAGTTL010000141">
    <property type="protein sequence ID" value="KAK6290940.1"/>
    <property type="molecule type" value="Genomic_DNA"/>
</dbReference>
<dbReference type="InterPro" id="IPR027417">
    <property type="entry name" value="P-loop_NTPase"/>
</dbReference>
<dbReference type="InterPro" id="IPR000185">
    <property type="entry name" value="SecA"/>
</dbReference>
<evidence type="ECO:0000256" key="2">
    <source>
        <dbReference type="ARBA" id="ARBA00022741"/>
    </source>
</evidence>
<keyword evidence="5" id="KW-1278">Translocase</keyword>
<evidence type="ECO:0000256" key="7">
    <source>
        <dbReference type="ARBA" id="ARBA00023136"/>
    </source>
</evidence>
<evidence type="ECO:0000313" key="10">
    <source>
        <dbReference type="EMBL" id="KAK6290940.1"/>
    </source>
</evidence>
<dbReference type="GO" id="GO:0006886">
    <property type="term" value="P:intracellular protein transport"/>
    <property type="evidence" value="ECO:0007669"/>
    <property type="project" value="InterPro"/>
</dbReference>
<keyword evidence="1" id="KW-0813">Transport</keyword>
<dbReference type="Pfam" id="PF21090">
    <property type="entry name" value="P-loop_SecA"/>
    <property type="match status" value="1"/>
</dbReference>
<dbReference type="Gene3D" id="3.40.50.300">
    <property type="entry name" value="P-loop containing nucleotide triphosphate hydrolases"/>
    <property type="match status" value="1"/>
</dbReference>
<dbReference type="PANTHER" id="PTHR30612:SF0">
    <property type="entry name" value="CHLOROPLAST PROTEIN-TRANSPORTING ATPASE"/>
    <property type="match status" value="1"/>
</dbReference>